<organism evidence="1">
    <name type="scientific">gut metagenome</name>
    <dbReference type="NCBI Taxonomy" id="749906"/>
    <lineage>
        <taxon>unclassified sequences</taxon>
        <taxon>metagenomes</taxon>
        <taxon>organismal metagenomes</taxon>
    </lineage>
</organism>
<feature type="non-terminal residue" evidence="1">
    <location>
        <position position="1"/>
    </location>
</feature>
<gene>
    <name evidence="1" type="ORF">EVA_14002</name>
</gene>
<feature type="non-terminal residue" evidence="1">
    <location>
        <position position="274"/>
    </location>
</feature>
<dbReference type="InterPro" id="IPR010870">
    <property type="entry name" value="Porin_O/P"/>
</dbReference>
<evidence type="ECO:0008006" key="2">
    <source>
        <dbReference type="Google" id="ProtNLM"/>
    </source>
</evidence>
<dbReference type="EMBL" id="AMCI01004533">
    <property type="protein sequence ID" value="EJW97891.1"/>
    <property type="molecule type" value="Genomic_DNA"/>
</dbReference>
<reference evidence="1" key="1">
    <citation type="journal article" date="2012" name="PLoS ONE">
        <title>Gene sets for utilization of primary and secondary nutrition supplies in the distal gut of endangered iberian lynx.</title>
        <authorList>
            <person name="Alcaide M."/>
            <person name="Messina E."/>
            <person name="Richter M."/>
            <person name="Bargiela R."/>
            <person name="Peplies J."/>
            <person name="Huws S.A."/>
            <person name="Newbold C.J."/>
            <person name="Golyshin P.N."/>
            <person name="Simon M.A."/>
            <person name="Lopez G."/>
            <person name="Yakimov M.M."/>
            <person name="Ferrer M."/>
        </authorList>
    </citation>
    <scope>NUCLEOTIDE SEQUENCE</scope>
</reference>
<comment type="caution">
    <text evidence="1">The sequence shown here is derived from an EMBL/GenBank/DDBJ whole genome shotgun (WGS) entry which is preliminary data.</text>
</comment>
<accession>J9FSF6</accession>
<dbReference type="AlphaFoldDB" id="J9FSF6"/>
<dbReference type="Pfam" id="PF07396">
    <property type="entry name" value="Porin_O_P"/>
    <property type="match status" value="1"/>
</dbReference>
<evidence type="ECO:0000313" key="1">
    <source>
        <dbReference type="EMBL" id="EJW97891.1"/>
    </source>
</evidence>
<sequence>DNLSSSLELAYVILKPSNRLSFSIGKQFVNHGGYEYFVNPIRVREFSEFNNLLACFQAGVGMNWMVTPNHELCLQILNNKESHDDDIYASGLPEGISKAKVPFMYTANWNSYFIDRSLQFRYAMSVGQQANKKYAYHFTCGNIYEKGPILAYVDVMYTRQDIDQHGMVSRLPSEYKTARNTEYLSVIGDIDYRINRKWNIYIKGAYETARVFKANGDFQKGLYRRSWNAQSSIEFFPFKQLDLFVFALYTYRGVILEKAAKTMGAIEPDTHRIS</sequence>
<name>J9FSF6_9ZZZZ</name>
<proteinExistence type="predicted"/>
<protein>
    <recommendedName>
        <fullName evidence="2">TonB-dependent receptor</fullName>
    </recommendedName>
</protein>